<evidence type="ECO:0000259" key="1">
    <source>
        <dbReference type="Pfam" id="PF08421"/>
    </source>
</evidence>
<dbReference type="InterPro" id="IPR013630">
    <property type="entry name" value="Methyltransf_Zn-bd_dom_put"/>
</dbReference>
<dbReference type="InterPro" id="IPR038576">
    <property type="entry name" value="Methyltransf_Zn-bd_dom_put_sf"/>
</dbReference>
<gene>
    <name evidence="3" type="ORF">FHS22_000496</name>
</gene>
<dbReference type="Pfam" id="PF08421">
    <property type="entry name" value="Methyltransf_13"/>
    <property type="match status" value="1"/>
</dbReference>
<dbReference type="Gene3D" id="6.10.250.3100">
    <property type="match status" value="1"/>
</dbReference>
<dbReference type="SUPFAM" id="SSF53335">
    <property type="entry name" value="S-adenosyl-L-methionine-dependent methyltransferases"/>
    <property type="match status" value="1"/>
</dbReference>
<proteinExistence type="predicted"/>
<organism evidence="3 4">
    <name type="scientific">Planomonospora venezuelensis</name>
    <dbReference type="NCBI Taxonomy" id="1999"/>
    <lineage>
        <taxon>Bacteria</taxon>
        <taxon>Bacillati</taxon>
        <taxon>Actinomycetota</taxon>
        <taxon>Actinomycetes</taxon>
        <taxon>Streptosporangiales</taxon>
        <taxon>Streptosporangiaceae</taxon>
        <taxon>Planomonospora</taxon>
    </lineage>
</organism>
<feature type="domain" description="C-methyltransferase" evidence="2">
    <location>
        <begin position="240"/>
        <end position="395"/>
    </location>
</feature>
<dbReference type="Gene3D" id="3.40.50.150">
    <property type="entry name" value="Vaccinia Virus protein VP39"/>
    <property type="match status" value="1"/>
</dbReference>
<evidence type="ECO:0000313" key="3">
    <source>
        <dbReference type="EMBL" id="MBB5961258.1"/>
    </source>
</evidence>
<accession>A0A841CYS3</accession>
<dbReference type="PANTHER" id="PTHR43861">
    <property type="entry name" value="TRANS-ACONITATE 2-METHYLTRANSFERASE-RELATED"/>
    <property type="match status" value="1"/>
</dbReference>
<name>A0A841CYS3_PLAVE</name>
<dbReference type="RefSeq" id="WP_184937936.1">
    <property type="nucleotide sequence ID" value="NZ_JACHJJ010000001.1"/>
</dbReference>
<reference evidence="3 4" key="1">
    <citation type="submission" date="2020-08" db="EMBL/GenBank/DDBJ databases">
        <title>Genomic Encyclopedia of Type Strains, Phase III (KMG-III): the genomes of soil and plant-associated and newly described type strains.</title>
        <authorList>
            <person name="Whitman W."/>
        </authorList>
    </citation>
    <scope>NUCLEOTIDE SEQUENCE [LARGE SCALE GENOMIC DNA]</scope>
    <source>
        <strain evidence="3 4">CECT 3303</strain>
    </source>
</reference>
<dbReference type="Pfam" id="PF08484">
    <property type="entry name" value="Methyltransf_14"/>
    <property type="match status" value="1"/>
</dbReference>
<dbReference type="Proteomes" id="UP000562352">
    <property type="component" value="Unassembled WGS sequence"/>
</dbReference>
<dbReference type="EMBL" id="JACHJJ010000001">
    <property type="protein sequence ID" value="MBB5961258.1"/>
    <property type="molecule type" value="Genomic_DNA"/>
</dbReference>
<protein>
    <recommendedName>
        <fullName evidence="5">Methyltransferase domain-containing protein</fullName>
    </recommendedName>
</protein>
<dbReference type="AlphaFoldDB" id="A0A841CYS3"/>
<evidence type="ECO:0000313" key="4">
    <source>
        <dbReference type="Proteomes" id="UP000562352"/>
    </source>
</evidence>
<dbReference type="Gene3D" id="6.20.50.110">
    <property type="entry name" value="Methyltransferase, zinc-binding domain"/>
    <property type="match status" value="1"/>
</dbReference>
<keyword evidence="4" id="KW-1185">Reference proteome</keyword>
<feature type="domain" description="Methyltransferase putative zinc binding" evidence="1">
    <location>
        <begin position="4"/>
        <end position="65"/>
    </location>
</feature>
<evidence type="ECO:0000259" key="2">
    <source>
        <dbReference type="Pfam" id="PF08484"/>
    </source>
</evidence>
<dbReference type="Gene3D" id="3.40.50.720">
    <property type="entry name" value="NAD(P)-binding Rossmann-like Domain"/>
    <property type="match status" value="1"/>
</dbReference>
<comment type="caution">
    <text evidence="3">The sequence shown here is derived from an EMBL/GenBank/DDBJ whole genome shotgun (WGS) entry which is preliminary data.</text>
</comment>
<dbReference type="InterPro" id="IPR013691">
    <property type="entry name" value="MeTrfase_14"/>
</dbReference>
<dbReference type="Pfam" id="PF13489">
    <property type="entry name" value="Methyltransf_23"/>
    <property type="match status" value="1"/>
</dbReference>
<sequence>MTSCRLCGSARLESVVDLGATPPCELFLTAERLDLPEPTYPLHLRVCTECRLAQIPPLITPEDTFTEYAYFSSYSTSWVEHAREFVRARDLAQDAFVVEVASNDGYLLQHVVGRGIRCLGIEPSANVGQAAREKGVPTLTAFLTPETGAAVRAEHGPADLVVANNVYAHIPDIVGFTRGLRALVADDGLVSVEVQHLLTLMELNQYDTIYHEHFQYYTVASAQRALASGGLTLVDVELLPTHGGSIRLWARPSGEPGPRVADVLAREKAAGLHELSGYTDFAARVARVRRDLLRFLVDAADQGRTVVGYGAPGKGNTLLNHCGIRPDLLAYTVDRNPYKHGRFTPGTRIPILPPERIAEDRPDYVLVLPWNLREEIVEQLSYVREWGGRLVFPIPSLEVVP</sequence>
<dbReference type="InterPro" id="IPR029063">
    <property type="entry name" value="SAM-dependent_MTases_sf"/>
</dbReference>
<evidence type="ECO:0008006" key="5">
    <source>
        <dbReference type="Google" id="ProtNLM"/>
    </source>
</evidence>
<dbReference type="PANTHER" id="PTHR43861:SF5">
    <property type="entry name" value="BLL5978 PROTEIN"/>
    <property type="match status" value="1"/>
</dbReference>